<protein>
    <submittedName>
        <fullName evidence="3">Pistil-specific extensin-like protein</fullName>
    </submittedName>
</protein>
<evidence type="ECO:0000313" key="2">
    <source>
        <dbReference type="Proteomes" id="UP000515151"/>
    </source>
</evidence>
<feature type="region of interest" description="Disordered" evidence="1">
    <location>
        <begin position="1"/>
        <end position="36"/>
    </location>
</feature>
<dbReference type="Proteomes" id="UP000515151">
    <property type="component" value="Chromosome 3"/>
</dbReference>
<feature type="compositionally biased region" description="Pro residues" evidence="1">
    <location>
        <begin position="169"/>
        <end position="185"/>
    </location>
</feature>
<name>A0A6P8CRM0_PUNGR</name>
<keyword evidence="2" id="KW-1185">Reference proteome</keyword>
<accession>A0A6P8CRM0</accession>
<feature type="compositionally biased region" description="Pro residues" evidence="1">
    <location>
        <begin position="1"/>
        <end position="13"/>
    </location>
</feature>
<proteinExistence type="predicted"/>
<sequence>MAHSSPPPTPVDAPPAHSGAVPPPIPSPAAQAPSTSTDGAARIVALKCDITILKGMVNQMAANMVELMALLHDSNRLWGTSQRSTRTLRSRRPMLWRVAKAVHLIKIPPPPATLPTTAPPPPSDPTMLAPPPVSISFLAPVYAAPPPMVFPEPNSHAPAHTSEPSSFQVPPPHISFSYPAPPPINIPTSEPATPT</sequence>
<reference evidence="3" key="2">
    <citation type="submission" date="2025-08" db="UniProtKB">
        <authorList>
            <consortium name="RefSeq"/>
        </authorList>
    </citation>
    <scope>IDENTIFICATION</scope>
    <source>
        <tissue evidence="3">Leaf</tissue>
    </source>
</reference>
<reference evidence="2" key="1">
    <citation type="journal article" date="2020" name="Plant Biotechnol. J.">
        <title>The pomegranate (Punica granatum L.) draft genome dissects genetic divergence between soft- and hard-seeded cultivars.</title>
        <authorList>
            <person name="Luo X."/>
            <person name="Li H."/>
            <person name="Wu Z."/>
            <person name="Yao W."/>
            <person name="Zhao P."/>
            <person name="Cao D."/>
            <person name="Yu H."/>
            <person name="Li K."/>
            <person name="Poudel K."/>
            <person name="Zhao D."/>
            <person name="Zhang F."/>
            <person name="Xia X."/>
            <person name="Chen L."/>
            <person name="Wang Q."/>
            <person name="Jing D."/>
            <person name="Cao S."/>
        </authorList>
    </citation>
    <scope>NUCLEOTIDE SEQUENCE [LARGE SCALE GENOMIC DNA]</scope>
    <source>
        <strain evidence="2">cv. Tunisia</strain>
    </source>
</reference>
<gene>
    <name evidence="3" type="primary">LOC116200510</name>
</gene>
<feature type="compositionally biased region" description="Polar residues" evidence="1">
    <location>
        <begin position="186"/>
        <end position="195"/>
    </location>
</feature>
<dbReference type="AlphaFoldDB" id="A0A6P8CRM0"/>
<feature type="region of interest" description="Disordered" evidence="1">
    <location>
        <begin position="151"/>
        <end position="195"/>
    </location>
</feature>
<organism evidence="2 3">
    <name type="scientific">Punica granatum</name>
    <name type="common">Pomegranate</name>
    <dbReference type="NCBI Taxonomy" id="22663"/>
    <lineage>
        <taxon>Eukaryota</taxon>
        <taxon>Viridiplantae</taxon>
        <taxon>Streptophyta</taxon>
        <taxon>Embryophyta</taxon>
        <taxon>Tracheophyta</taxon>
        <taxon>Spermatophyta</taxon>
        <taxon>Magnoliopsida</taxon>
        <taxon>eudicotyledons</taxon>
        <taxon>Gunneridae</taxon>
        <taxon>Pentapetalae</taxon>
        <taxon>rosids</taxon>
        <taxon>malvids</taxon>
        <taxon>Myrtales</taxon>
        <taxon>Lythraceae</taxon>
        <taxon>Punica</taxon>
    </lineage>
</organism>
<dbReference type="GeneID" id="116200510"/>
<evidence type="ECO:0000313" key="3">
    <source>
        <dbReference type="RefSeq" id="XP_031387217.1"/>
    </source>
</evidence>
<evidence type="ECO:0000256" key="1">
    <source>
        <dbReference type="SAM" id="MobiDB-lite"/>
    </source>
</evidence>
<dbReference type="RefSeq" id="XP_031387217.1">
    <property type="nucleotide sequence ID" value="XM_031531357.1"/>
</dbReference>